<dbReference type="AlphaFoldDB" id="A0A840IHH1"/>
<comment type="caution">
    <text evidence="3">The sequence shown here is derived from an EMBL/GenBank/DDBJ whole genome shotgun (WGS) entry which is preliminary data.</text>
</comment>
<dbReference type="Proteomes" id="UP000585272">
    <property type="component" value="Unassembled WGS sequence"/>
</dbReference>
<sequence length="131" mass="14721">MAADVYQLFHRGMALLDAGDYHQATVPLRKARDAAPDKTSVREALGRALFHVQEYDEAAAEFEAVVERAPTNDYALFCLGRALQQLGRHAEARRPLAQAAGLRPDRRDYRRYRDRSRAAAGRGPGRAERSR</sequence>
<dbReference type="EMBL" id="JACHNU010000004">
    <property type="protein sequence ID" value="MBB4663398.1"/>
    <property type="molecule type" value="Genomic_DNA"/>
</dbReference>
<name>A0A840IHH1_9ACTN</name>
<dbReference type="Pfam" id="PF13432">
    <property type="entry name" value="TPR_16"/>
    <property type="match status" value="1"/>
</dbReference>
<feature type="region of interest" description="Disordered" evidence="2">
    <location>
        <begin position="90"/>
        <end position="131"/>
    </location>
</feature>
<keyword evidence="4" id="KW-1185">Reference proteome</keyword>
<dbReference type="InterPro" id="IPR019734">
    <property type="entry name" value="TPR_rpt"/>
</dbReference>
<feature type="repeat" description="TPR" evidence="1">
    <location>
        <begin position="39"/>
        <end position="72"/>
    </location>
</feature>
<organism evidence="3 4">
    <name type="scientific">Conexibacter arvalis</name>
    <dbReference type="NCBI Taxonomy" id="912552"/>
    <lineage>
        <taxon>Bacteria</taxon>
        <taxon>Bacillati</taxon>
        <taxon>Actinomycetota</taxon>
        <taxon>Thermoleophilia</taxon>
        <taxon>Solirubrobacterales</taxon>
        <taxon>Conexibacteraceae</taxon>
        <taxon>Conexibacter</taxon>
    </lineage>
</organism>
<protein>
    <submittedName>
        <fullName evidence="3">Flp pilus assembly protein TadD</fullName>
    </submittedName>
</protein>
<dbReference type="RefSeq" id="WP_183343131.1">
    <property type="nucleotide sequence ID" value="NZ_JACHNU010000004.1"/>
</dbReference>
<dbReference type="Gene3D" id="1.25.40.10">
    <property type="entry name" value="Tetratricopeptide repeat domain"/>
    <property type="match status" value="1"/>
</dbReference>
<keyword evidence="1" id="KW-0802">TPR repeat</keyword>
<dbReference type="PROSITE" id="PS50005">
    <property type="entry name" value="TPR"/>
    <property type="match status" value="1"/>
</dbReference>
<reference evidence="3 4" key="1">
    <citation type="submission" date="2020-08" db="EMBL/GenBank/DDBJ databases">
        <title>Genomic Encyclopedia of Archaeal and Bacterial Type Strains, Phase II (KMG-II): from individual species to whole genera.</title>
        <authorList>
            <person name="Goeker M."/>
        </authorList>
    </citation>
    <scope>NUCLEOTIDE SEQUENCE [LARGE SCALE GENOMIC DNA]</scope>
    <source>
        <strain evidence="3 4">DSM 23288</strain>
    </source>
</reference>
<evidence type="ECO:0000256" key="1">
    <source>
        <dbReference type="PROSITE-ProRule" id="PRU00339"/>
    </source>
</evidence>
<dbReference type="InterPro" id="IPR011990">
    <property type="entry name" value="TPR-like_helical_dom_sf"/>
</dbReference>
<evidence type="ECO:0000313" key="4">
    <source>
        <dbReference type="Proteomes" id="UP000585272"/>
    </source>
</evidence>
<dbReference type="SUPFAM" id="SSF48452">
    <property type="entry name" value="TPR-like"/>
    <property type="match status" value="1"/>
</dbReference>
<dbReference type="SMART" id="SM00028">
    <property type="entry name" value="TPR"/>
    <property type="match status" value="3"/>
</dbReference>
<evidence type="ECO:0000313" key="3">
    <source>
        <dbReference type="EMBL" id="MBB4663398.1"/>
    </source>
</evidence>
<accession>A0A840IHH1</accession>
<gene>
    <name evidence="3" type="ORF">BDZ31_002993</name>
</gene>
<proteinExistence type="predicted"/>
<evidence type="ECO:0000256" key="2">
    <source>
        <dbReference type="SAM" id="MobiDB-lite"/>
    </source>
</evidence>